<comment type="caution">
    <text evidence="11">The sequence shown here is derived from an EMBL/GenBank/DDBJ whole genome shotgun (WGS) entry which is preliminary data.</text>
</comment>
<dbReference type="PRINTS" id="PR00723">
    <property type="entry name" value="SUBTILISIN"/>
</dbReference>
<feature type="domain" description="P/Homo B" evidence="10">
    <location>
        <begin position="453"/>
        <end position="602"/>
    </location>
</feature>
<sequence>MILRKSLLACSIALISAQASADITDSTFALVGGDPLTPQQWHLQNNGQSGFSLSNGVAGNDLDLDFAHLMGIKGRGITVSVIDSGVEISHPDLQANVVAGSVNLGDGSDFPTDLNGHGTSVAGLIAAVEGNGIGGRGVAPHANLVGFNYLDYQSVAGWLVAHGLSEDFRALDRFTDPRVFNQSYGSTPPTPRAYDYASNPFLELTDQVQADISLNSHWGRGAVYVKSAGNSFRSYSAYYQGLPIQVLPYENRQFYNNNGLPFHSANISTDNNNYWNLVVSALNAQGQLASYSSVGSSVFLSAPGGEYGTNAPAMVTIDLTGCDKGMNVAGEHPNSLHGGTELDPNCDYNGTMNGTSSAAPNTSGAIATVMSANHALDARTVRHLLAQTARKTDEHHPGVDLAFENADGEVVNYNAVPAWQTNAAGYHFHHFYGLGAIDVDAAVYKALFTGVSLPALQMTDWVTTQVNAEIPDATLAGVQSNIQVEQALTVESVQVKLNIDHTRLRDLAIELVSPSGTRSVLMSARTGLLAGNDGGYTDSVMLSNHFYGEQAQGNWTLNVIDTDKGTSYTLGYNPSLGLIGFNSRNNAVAGLLKDWSIRVFGH</sequence>
<evidence type="ECO:0000256" key="4">
    <source>
        <dbReference type="ARBA" id="ARBA00022801"/>
    </source>
</evidence>
<dbReference type="Gene3D" id="2.60.120.260">
    <property type="entry name" value="Galactose-binding domain-like"/>
    <property type="match status" value="1"/>
</dbReference>
<dbReference type="GO" id="GO:0016020">
    <property type="term" value="C:membrane"/>
    <property type="evidence" value="ECO:0007669"/>
    <property type="project" value="TreeGrafter"/>
</dbReference>
<dbReference type="Pfam" id="PF00082">
    <property type="entry name" value="Peptidase_S8"/>
    <property type="match status" value="1"/>
</dbReference>
<dbReference type="OrthoDB" id="9790784at2"/>
<dbReference type="InterPro" id="IPR034182">
    <property type="entry name" value="Kexin/furin"/>
</dbReference>
<dbReference type="SUPFAM" id="SSF52743">
    <property type="entry name" value="Subtilisin-like"/>
    <property type="match status" value="1"/>
</dbReference>
<evidence type="ECO:0000313" key="11">
    <source>
        <dbReference type="EMBL" id="OUL56431.1"/>
    </source>
</evidence>
<evidence type="ECO:0000259" key="10">
    <source>
        <dbReference type="PROSITE" id="PS51829"/>
    </source>
</evidence>
<dbReference type="PROSITE" id="PS51829">
    <property type="entry name" value="P_HOMO_B"/>
    <property type="match status" value="1"/>
</dbReference>
<comment type="similarity">
    <text evidence="1">Belongs to the peptidase S8 family. Furin subfamily.</text>
</comment>
<dbReference type="Pfam" id="PF01483">
    <property type="entry name" value="P_proprotein"/>
    <property type="match status" value="1"/>
</dbReference>
<keyword evidence="12" id="KW-1185">Reference proteome</keyword>
<dbReference type="PANTHER" id="PTHR42884:SF14">
    <property type="entry name" value="NEUROENDOCRINE CONVERTASE 1"/>
    <property type="match status" value="1"/>
</dbReference>
<evidence type="ECO:0000256" key="5">
    <source>
        <dbReference type="ARBA" id="ARBA00022825"/>
    </source>
</evidence>
<dbReference type="PROSITE" id="PS00136">
    <property type="entry name" value="SUBTILASE_ASP"/>
    <property type="match status" value="1"/>
</dbReference>
<dbReference type="InterPro" id="IPR036852">
    <property type="entry name" value="Peptidase_S8/S53_dom_sf"/>
</dbReference>
<dbReference type="PROSITE" id="PS00137">
    <property type="entry name" value="SUBTILASE_HIS"/>
    <property type="match status" value="1"/>
</dbReference>
<dbReference type="InterPro" id="IPR008979">
    <property type="entry name" value="Galactose-bd-like_sf"/>
</dbReference>
<organism evidence="11 12">
    <name type="scientific">Pseudoalteromonas ulvae</name>
    <dbReference type="NCBI Taxonomy" id="107327"/>
    <lineage>
        <taxon>Bacteria</taxon>
        <taxon>Pseudomonadati</taxon>
        <taxon>Pseudomonadota</taxon>
        <taxon>Gammaproteobacteria</taxon>
        <taxon>Alteromonadales</taxon>
        <taxon>Pseudoalteromonadaceae</taxon>
        <taxon>Pseudoalteromonas</taxon>
    </lineage>
</organism>
<dbReference type="PANTHER" id="PTHR42884">
    <property type="entry name" value="PROPROTEIN CONVERTASE SUBTILISIN/KEXIN-RELATED"/>
    <property type="match status" value="1"/>
</dbReference>
<feature type="chain" id="PRO_5013077412" evidence="9">
    <location>
        <begin position="22"/>
        <end position="602"/>
    </location>
</feature>
<reference evidence="11 12" key="1">
    <citation type="submission" date="2017-02" db="EMBL/GenBank/DDBJ databases">
        <title>Pseudoalteromonas ulvae TC14 Genome.</title>
        <authorList>
            <person name="Molmeret M."/>
        </authorList>
    </citation>
    <scope>NUCLEOTIDE SEQUENCE [LARGE SCALE GENOMIC DNA]</scope>
    <source>
        <strain evidence="11">TC14</strain>
    </source>
</reference>
<evidence type="ECO:0000256" key="8">
    <source>
        <dbReference type="PROSITE-ProRule" id="PRU01240"/>
    </source>
</evidence>
<dbReference type="GO" id="GO:0012505">
    <property type="term" value="C:endomembrane system"/>
    <property type="evidence" value="ECO:0007669"/>
    <property type="project" value="UniProtKB-ARBA"/>
</dbReference>
<proteinExistence type="inferred from homology"/>
<dbReference type="InterPro" id="IPR002884">
    <property type="entry name" value="P_dom"/>
</dbReference>
<dbReference type="AlphaFoldDB" id="A0A244CLC7"/>
<evidence type="ECO:0000256" key="9">
    <source>
        <dbReference type="SAM" id="SignalP"/>
    </source>
</evidence>
<dbReference type="SUPFAM" id="SSF49785">
    <property type="entry name" value="Galactose-binding domain-like"/>
    <property type="match status" value="1"/>
</dbReference>
<keyword evidence="6" id="KW-0106">Calcium</keyword>
<dbReference type="PROSITE" id="PS51892">
    <property type="entry name" value="SUBTILASE"/>
    <property type="match status" value="1"/>
</dbReference>
<name>A0A244CLC7_PSEDV</name>
<dbReference type="GO" id="GO:0005737">
    <property type="term" value="C:cytoplasm"/>
    <property type="evidence" value="ECO:0007669"/>
    <property type="project" value="UniProtKB-ARBA"/>
</dbReference>
<feature type="active site" description="Charge relay system" evidence="7 8">
    <location>
        <position position="356"/>
    </location>
</feature>
<accession>A0A244CLC7</accession>
<dbReference type="CDD" id="cd04059">
    <property type="entry name" value="Peptidases_S8_Protein_convertases_Kexins_Furin-like"/>
    <property type="match status" value="1"/>
</dbReference>
<dbReference type="Gene3D" id="3.40.50.200">
    <property type="entry name" value="Peptidase S8/S53 domain"/>
    <property type="match status" value="1"/>
</dbReference>
<keyword evidence="3 9" id="KW-0732">Signal</keyword>
<keyword evidence="5 8" id="KW-0720">Serine protease</keyword>
<evidence type="ECO:0000256" key="3">
    <source>
        <dbReference type="ARBA" id="ARBA00022729"/>
    </source>
</evidence>
<dbReference type="InterPro" id="IPR022398">
    <property type="entry name" value="Peptidase_S8_His-AS"/>
</dbReference>
<feature type="active site" description="Charge relay system" evidence="7 8">
    <location>
        <position position="117"/>
    </location>
</feature>
<dbReference type="InterPro" id="IPR023827">
    <property type="entry name" value="Peptidase_S8_Asp-AS"/>
</dbReference>
<evidence type="ECO:0000256" key="7">
    <source>
        <dbReference type="PIRSR" id="PIRSR615500-1"/>
    </source>
</evidence>
<evidence type="ECO:0000256" key="6">
    <source>
        <dbReference type="ARBA" id="ARBA00022837"/>
    </source>
</evidence>
<evidence type="ECO:0000256" key="1">
    <source>
        <dbReference type="ARBA" id="ARBA00005325"/>
    </source>
</evidence>
<keyword evidence="2 8" id="KW-0645">Protease</keyword>
<protein>
    <submittedName>
        <fullName evidence="11">Peptidase S8</fullName>
    </submittedName>
</protein>
<feature type="active site" description="Charge relay system" evidence="7 8">
    <location>
        <position position="83"/>
    </location>
</feature>
<dbReference type="GO" id="GO:0004252">
    <property type="term" value="F:serine-type endopeptidase activity"/>
    <property type="evidence" value="ECO:0007669"/>
    <property type="project" value="UniProtKB-UniRule"/>
</dbReference>
<dbReference type="InterPro" id="IPR023828">
    <property type="entry name" value="Peptidase_S8_Ser-AS"/>
</dbReference>
<dbReference type="EMBL" id="MWPV01000006">
    <property type="protein sequence ID" value="OUL56431.1"/>
    <property type="molecule type" value="Genomic_DNA"/>
</dbReference>
<dbReference type="RefSeq" id="WP_086745404.1">
    <property type="nucleotide sequence ID" value="NZ_MWPV01000006.1"/>
</dbReference>
<keyword evidence="4 8" id="KW-0378">Hydrolase</keyword>
<gene>
    <name evidence="11" type="ORF">B1199_17325</name>
</gene>
<dbReference type="Proteomes" id="UP000194841">
    <property type="component" value="Unassembled WGS sequence"/>
</dbReference>
<feature type="signal peptide" evidence="9">
    <location>
        <begin position="1"/>
        <end position="21"/>
    </location>
</feature>
<dbReference type="InterPro" id="IPR000209">
    <property type="entry name" value="Peptidase_S8/S53_dom"/>
</dbReference>
<evidence type="ECO:0000313" key="12">
    <source>
        <dbReference type="Proteomes" id="UP000194841"/>
    </source>
</evidence>
<evidence type="ECO:0000256" key="2">
    <source>
        <dbReference type="ARBA" id="ARBA00022670"/>
    </source>
</evidence>
<dbReference type="GO" id="GO:0016485">
    <property type="term" value="P:protein processing"/>
    <property type="evidence" value="ECO:0007669"/>
    <property type="project" value="TreeGrafter"/>
</dbReference>
<dbReference type="PROSITE" id="PS00138">
    <property type="entry name" value="SUBTILASE_SER"/>
    <property type="match status" value="1"/>
</dbReference>
<dbReference type="InterPro" id="IPR015500">
    <property type="entry name" value="Peptidase_S8_subtilisin-rel"/>
</dbReference>